<feature type="transmembrane region" description="Helical" evidence="6">
    <location>
        <begin position="39"/>
        <end position="62"/>
    </location>
</feature>
<dbReference type="Pfam" id="PF13347">
    <property type="entry name" value="MFS_2"/>
    <property type="match status" value="1"/>
</dbReference>
<feature type="transmembrane region" description="Helical" evidence="6">
    <location>
        <begin position="221"/>
        <end position="240"/>
    </location>
</feature>
<feature type="transmembrane region" description="Helical" evidence="6">
    <location>
        <begin position="454"/>
        <end position="476"/>
    </location>
</feature>
<feature type="transmembrane region" description="Helical" evidence="6">
    <location>
        <begin position="366"/>
        <end position="387"/>
    </location>
</feature>
<keyword evidence="2" id="KW-0813">Transport</keyword>
<feature type="transmembrane region" description="Helical" evidence="6">
    <location>
        <begin position="74"/>
        <end position="98"/>
    </location>
</feature>
<protein>
    <recommendedName>
        <fullName evidence="9">Major facilitator superfamily (MFS) profile domain-containing protein</fullName>
    </recommendedName>
</protein>
<dbReference type="GO" id="GO:0016020">
    <property type="term" value="C:membrane"/>
    <property type="evidence" value="ECO:0007669"/>
    <property type="project" value="UniProtKB-SubCell"/>
</dbReference>
<dbReference type="eggNOG" id="KOG0637">
    <property type="taxonomic scope" value="Eukaryota"/>
</dbReference>
<dbReference type="InterPro" id="IPR036259">
    <property type="entry name" value="MFS_trans_sf"/>
</dbReference>
<reference evidence="7" key="3">
    <citation type="submission" date="2015-02" db="UniProtKB">
        <authorList>
            <consortium name="EnsemblProtists"/>
        </authorList>
    </citation>
    <scope>IDENTIFICATION</scope>
    <source>
        <strain evidence="7">DAOM BR144</strain>
    </source>
</reference>
<dbReference type="AlphaFoldDB" id="K3WAQ2"/>
<keyword evidence="4 6" id="KW-1133">Transmembrane helix</keyword>
<feature type="transmembrane region" description="Helical" evidence="6">
    <location>
        <begin position="393"/>
        <end position="416"/>
    </location>
</feature>
<dbReference type="Gene3D" id="1.20.1250.20">
    <property type="entry name" value="MFS general substrate transporter like domains"/>
    <property type="match status" value="2"/>
</dbReference>
<dbReference type="Proteomes" id="UP000019132">
    <property type="component" value="Unassembled WGS sequence"/>
</dbReference>
<feature type="transmembrane region" description="Helical" evidence="6">
    <location>
        <begin position="342"/>
        <end position="359"/>
    </location>
</feature>
<dbReference type="OMA" id="FLMIMAW"/>
<dbReference type="VEuPathDB" id="FungiDB:PYU1_G002041"/>
<dbReference type="PANTHER" id="PTHR19432:SF26">
    <property type="entry name" value="MAJOR FACILITATOR SUPERFAMILY (MFS) PROFILE DOMAIN-CONTAINING PROTEIN"/>
    <property type="match status" value="1"/>
</dbReference>
<comment type="subcellular location">
    <subcellularLocation>
        <location evidence="1">Membrane</location>
        <topology evidence="1">Multi-pass membrane protein</topology>
    </subcellularLocation>
</comment>
<feature type="transmembrane region" description="Helical" evidence="6">
    <location>
        <begin position="110"/>
        <end position="129"/>
    </location>
</feature>
<feature type="transmembrane region" description="Helical" evidence="6">
    <location>
        <begin position="278"/>
        <end position="297"/>
    </location>
</feature>
<organism evidence="7 8">
    <name type="scientific">Globisporangium ultimum (strain ATCC 200006 / CBS 805.95 / DAOM BR144)</name>
    <name type="common">Pythium ultimum</name>
    <dbReference type="NCBI Taxonomy" id="431595"/>
    <lineage>
        <taxon>Eukaryota</taxon>
        <taxon>Sar</taxon>
        <taxon>Stramenopiles</taxon>
        <taxon>Oomycota</taxon>
        <taxon>Peronosporomycetes</taxon>
        <taxon>Pythiales</taxon>
        <taxon>Pythiaceae</taxon>
        <taxon>Globisporangium</taxon>
    </lineage>
</organism>
<dbReference type="EnsemblProtists" id="PYU1_T002043">
    <property type="protein sequence ID" value="PYU1_T002043"/>
    <property type="gene ID" value="PYU1_G002041"/>
</dbReference>
<reference evidence="8" key="1">
    <citation type="journal article" date="2010" name="Genome Biol.">
        <title>Genome sequence of the necrotrophic plant pathogen Pythium ultimum reveals original pathogenicity mechanisms and effector repertoire.</title>
        <authorList>
            <person name="Levesque C.A."/>
            <person name="Brouwer H."/>
            <person name="Cano L."/>
            <person name="Hamilton J.P."/>
            <person name="Holt C."/>
            <person name="Huitema E."/>
            <person name="Raffaele S."/>
            <person name="Robideau G.P."/>
            <person name="Thines M."/>
            <person name="Win J."/>
            <person name="Zerillo M.M."/>
            <person name="Beakes G.W."/>
            <person name="Boore J.L."/>
            <person name="Busam D."/>
            <person name="Dumas B."/>
            <person name="Ferriera S."/>
            <person name="Fuerstenberg S.I."/>
            <person name="Gachon C.M."/>
            <person name="Gaulin E."/>
            <person name="Govers F."/>
            <person name="Grenville-Briggs L."/>
            <person name="Horner N."/>
            <person name="Hostetler J."/>
            <person name="Jiang R.H."/>
            <person name="Johnson J."/>
            <person name="Krajaejun T."/>
            <person name="Lin H."/>
            <person name="Meijer H.J."/>
            <person name="Moore B."/>
            <person name="Morris P."/>
            <person name="Phuntmart V."/>
            <person name="Puiu D."/>
            <person name="Shetty J."/>
            <person name="Stajich J.E."/>
            <person name="Tripathy S."/>
            <person name="Wawra S."/>
            <person name="van West P."/>
            <person name="Whitty B.R."/>
            <person name="Coutinho P.M."/>
            <person name="Henrissat B."/>
            <person name="Martin F."/>
            <person name="Thomas P.D."/>
            <person name="Tyler B.M."/>
            <person name="De Vries R.P."/>
            <person name="Kamoun S."/>
            <person name="Yandell M."/>
            <person name="Tisserat N."/>
            <person name="Buell C.R."/>
        </authorList>
    </citation>
    <scope>NUCLEOTIDE SEQUENCE</scope>
    <source>
        <strain evidence="8">DAOM:BR144</strain>
    </source>
</reference>
<evidence type="ECO:0000256" key="2">
    <source>
        <dbReference type="ARBA" id="ARBA00022448"/>
    </source>
</evidence>
<dbReference type="InParanoid" id="K3WAQ2"/>
<keyword evidence="8" id="KW-1185">Reference proteome</keyword>
<proteinExistence type="predicted"/>
<evidence type="ECO:0000256" key="4">
    <source>
        <dbReference type="ARBA" id="ARBA00022989"/>
    </source>
</evidence>
<keyword evidence="3 6" id="KW-0812">Transmembrane</keyword>
<dbReference type="HOGENOM" id="CLU_024668_0_0_1"/>
<evidence type="ECO:0000313" key="8">
    <source>
        <dbReference type="Proteomes" id="UP000019132"/>
    </source>
</evidence>
<keyword evidence="5 6" id="KW-0472">Membrane</keyword>
<feature type="transmembrane region" description="Helical" evidence="6">
    <location>
        <begin position="149"/>
        <end position="171"/>
    </location>
</feature>
<evidence type="ECO:0000256" key="3">
    <source>
        <dbReference type="ARBA" id="ARBA00022692"/>
    </source>
</evidence>
<dbReference type="EMBL" id="GL376634">
    <property type="status" value="NOT_ANNOTATED_CDS"/>
    <property type="molecule type" value="Genomic_DNA"/>
</dbReference>
<accession>K3WAQ2</accession>
<feature type="transmembrane region" description="Helical" evidence="6">
    <location>
        <begin position="428"/>
        <end position="448"/>
    </location>
</feature>
<sequence length="483" mass="52437">MTGKDLEVGNRGSEAYTTPKLDESLLLGGEDKPKRGASILTLLLISMPRMAIQMTWAAQWAALGPYLGTMLPKYAVQLTQVIGPTTGILVAPTVGVFSDRSTNPWGRRRPFIFFASVTSVICWILMGFTRELGEALGDYGLGKENENTHRPWTAFFTVFFYAWMDITVNVVQTPMFLMIADFAGERQTTGAAIGQGWSTIGSIMVAGYIYIFGAAHKTLKSFLGLLSAIMMVTVIIACIAGKETPLTKDENSNSSSWDQIKNAFYSIIQGLKTLPGPLIAYCIVFFCVQYGFTAYSGNKGQFFGFEVYDGEATGADACDDDCTKAQDDYNHGVSVAGGSTDLIFNILGYLFSWALPFLVMNFGAKWVLVIGLIPQSLLMVMAFTKVVAIDVAIVVSITFSQTIVFALLVPIIVHVFGADADIGMYVGALNSAQCFGQLLNFIIGAGLVETSMGYKLPVFIGGVMSFIGVIIGIFFLKIKMHML</sequence>
<evidence type="ECO:0000256" key="5">
    <source>
        <dbReference type="ARBA" id="ARBA00023136"/>
    </source>
</evidence>
<dbReference type="GO" id="GO:0008506">
    <property type="term" value="F:sucrose:proton symporter activity"/>
    <property type="evidence" value="ECO:0007669"/>
    <property type="project" value="TreeGrafter"/>
</dbReference>
<evidence type="ECO:0008006" key="9">
    <source>
        <dbReference type="Google" id="ProtNLM"/>
    </source>
</evidence>
<dbReference type="PANTHER" id="PTHR19432">
    <property type="entry name" value="SUGAR TRANSPORTER"/>
    <property type="match status" value="1"/>
</dbReference>
<name>K3WAQ2_GLOUD</name>
<evidence type="ECO:0000256" key="1">
    <source>
        <dbReference type="ARBA" id="ARBA00004141"/>
    </source>
</evidence>
<evidence type="ECO:0000256" key="6">
    <source>
        <dbReference type="SAM" id="Phobius"/>
    </source>
</evidence>
<dbReference type="SUPFAM" id="SSF103473">
    <property type="entry name" value="MFS general substrate transporter"/>
    <property type="match status" value="1"/>
</dbReference>
<evidence type="ECO:0000313" key="7">
    <source>
        <dbReference type="EnsemblProtists" id="PYU1_T002043"/>
    </source>
</evidence>
<feature type="transmembrane region" description="Helical" evidence="6">
    <location>
        <begin position="192"/>
        <end position="215"/>
    </location>
</feature>
<reference evidence="8" key="2">
    <citation type="submission" date="2010-04" db="EMBL/GenBank/DDBJ databases">
        <authorList>
            <person name="Buell R."/>
            <person name="Hamilton J."/>
            <person name="Hostetler J."/>
        </authorList>
    </citation>
    <scope>NUCLEOTIDE SEQUENCE [LARGE SCALE GENOMIC DNA]</scope>
    <source>
        <strain evidence="8">DAOM:BR144</strain>
    </source>
</reference>